<keyword evidence="6 14" id="KW-0472">Membrane</keyword>
<dbReference type="GO" id="GO:0031748">
    <property type="term" value="F:D1 dopamine receptor binding"/>
    <property type="evidence" value="ECO:0007669"/>
    <property type="project" value="Ensembl"/>
</dbReference>
<dbReference type="InterPro" id="IPR000708">
    <property type="entry name" value="Prostglndn_EP1_rcpt"/>
</dbReference>
<feature type="transmembrane region" description="Helical" evidence="14">
    <location>
        <begin position="175"/>
        <end position="197"/>
    </location>
</feature>
<dbReference type="GO" id="GO:0004957">
    <property type="term" value="F:prostaglandin E receptor activity"/>
    <property type="evidence" value="ECO:0007669"/>
    <property type="project" value="Ensembl"/>
</dbReference>
<dbReference type="Gene3D" id="1.20.1070.10">
    <property type="entry name" value="Rhodopsin 7-helix transmembrane proteins"/>
    <property type="match status" value="1"/>
</dbReference>
<evidence type="ECO:0000256" key="10">
    <source>
        <dbReference type="ARBA" id="ARBA00023224"/>
    </source>
</evidence>
<keyword evidence="3 14" id="KW-0812">Transmembrane</keyword>
<evidence type="ECO:0000256" key="1">
    <source>
        <dbReference type="ARBA" id="ARBA00004651"/>
    </source>
</evidence>
<dbReference type="InterPro" id="IPR008365">
    <property type="entry name" value="Prostanoid_rcpt"/>
</dbReference>
<evidence type="ECO:0000256" key="7">
    <source>
        <dbReference type="ARBA" id="ARBA00023157"/>
    </source>
</evidence>
<dbReference type="Pfam" id="PF00001">
    <property type="entry name" value="7tm_1"/>
    <property type="match status" value="1"/>
</dbReference>
<organism evidence="16 17">
    <name type="scientific">Rattus norvegicus</name>
    <name type="common">Rat</name>
    <dbReference type="NCBI Taxonomy" id="10116"/>
    <lineage>
        <taxon>Eukaryota</taxon>
        <taxon>Metazoa</taxon>
        <taxon>Chordata</taxon>
        <taxon>Craniata</taxon>
        <taxon>Vertebrata</taxon>
        <taxon>Euteleostomi</taxon>
        <taxon>Mammalia</taxon>
        <taxon>Eutheria</taxon>
        <taxon>Euarchontoglires</taxon>
        <taxon>Glires</taxon>
        <taxon>Rodentia</taxon>
        <taxon>Myomorpha</taxon>
        <taxon>Muroidea</taxon>
        <taxon>Muridae</taxon>
        <taxon>Murinae</taxon>
        <taxon>Rattus</taxon>
    </lineage>
</organism>
<proteinExistence type="predicted"/>
<dbReference type="InterPro" id="IPR017452">
    <property type="entry name" value="GPCR_Rhodpsn_7TM"/>
</dbReference>
<comment type="subcellular location">
    <subcellularLocation>
        <location evidence="1">Cell membrane</location>
        <topology evidence="1">Multi-pass membrane protein</topology>
    </subcellularLocation>
</comment>
<dbReference type="RGD" id="3434">
    <property type="gene designation" value="Ptger1"/>
</dbReference>
<feature type="transmembrane region" description="Helical" evidence="14">
    <location>
        <begin position="265"/>
        <end position="294"/>
    </location>
</feature>
<evidence type="ECO:0000256" key="11">
    <source>
        <dbReference type="ARBA" id="ARBA00069662"/>
    </source>
</evidence>
<name>A6IYD3_RAT</name>
<dbReference type="PRINTS" id="PR00580">
    <property type="entry name" value="PRSTNOIDEP1R"/>
</dbReference>
<dbReference type="GO" id="GO:0032496">
    <property type="term" value="P:response to lipopolysaccharide"/>
    <property type="evidence" value="ECO:0007669"/>
    <property type="project" value="Ensembl"/>
</dbReference>
<keyword evidence="9" id="KW-0325">Glycoprotein</keyword>
<evidence type="ECO:0000256" key="12">
    <source>
        <dbReference type="ARBA" id="ARBA00080309"/>
    </source>
</evidence>
<keyword evidence="10" id="KW-0807">Transducer</keyword>
<evidence type="ECO:0000313" key="17">
    <source>
        <dbReference type="Proteomes" id="UP000234681"/>
    </source>
</evidence>
<evidence type="ECO:0000256" key="8">
    <source>
        <dbReference type="ARBA" id="ARBA00023170"/>
    </source>
</evidence>
<evidence type="ECO:0000256" key="5">
    <source>
        <dbReference type="ARBA" id="ARBA00023040"/>
    </source>
</evidence>
<sequence>MGWSSPWRPVECGWRRHGAEEPPQEEGAACREPGSSWSGQQEPSSRPWGPCILSALALLATDMSPYGLNLSLVDEATTCVTPRVPNTSVVLPTGGNGTSPALPIFSMTLGAVSNVLALALLAQVAGRLRRRRSTATFLLFVASLLAIDLAGHVIPGALVLRLYTAGRAPAGGACHFLGGCMVFFGLCPLLLGCGMAVERCVGVTQPLIHAARVSVARARLALALLAAMALAVALLPLVHVGHYELQYPGTWCFISLGPPGGWRQALLAGLFAGLGLAALLAALVCNTLSGLALLRARWRRRRSRRFRENAGPDDRRRWGSRGLRLASASSASSITSTTAALRSSRGGGSARRVHAHDVEMVGQLVGIMVVSCICWSPLLVLVVLAIGGWNSNSLQRPLFLAVRLASWNQILDPWVYILLRQAMLRQLLRLLPLRVSAKGGPTELSLTKSAWEASSLRSSRHSGFSHL</sequence>
<dbReference type="InterPro" id="IPR000276">
    <property type="entry name" value="GPCR_Rhodpsn"/>
</dbReference>
<dbReference type="Proteomes" id="UP000234681">
    <property type="component" value="Chromosome 19"/>
</dbReference>
<dbReference type="GO" id="GO:0034695">
    <property type="term" value="P:response to prostaglandin E"/>
    <property type="evidence" value="ECO:0007669"/>
    <property type="project" value="Ensembl"/>
</dbReference>
<feature type="transmembrane region" description="Helical" evidence="14">
    <location>
        <begin position="218"/>
        <end position="238"/>
    </location>
</feature>
<evidence type="ECO:0000259" key="15">
    <source>
        <dbReference type="PROSITE" id="PS50262"/>
    </source>
</evidence>
<dbReference type="PROSITE" id="PS50262">
    <property type="entry name" value="G_PROTEIN_RECEP_F1_2"/>
    <property type="match status" value="1"/>
</dbReference>
<dbReference type="FunFam" id="1.20.1070.10:FF:000253">
    <property type="entry name" value="prostaglandin E2 receptor EP1 subtype"/>
    <property type="match status" value="1"/>
</dbReference>
<evidence type="ECO:0000256" key="6">
    <source>
        <dbReference type="ARBA" id="ARBA00023136"/>
    </source>
</evidence>
<dbReference type="GO" id="GO:0007191">
    <property type="term" value="P:adenylate cyclase-activating dopamine receptor signaling pathway"/>
    <property type="evidence" value="ECO:0007669"/>
    <property type="project" value="Ensembl"/>
</dbReference>
<dbReference type="GO" id="GO:0007206">
    <property type="term" value="P:phospholipase C-activating G protein-coupled glutamate receptor signaling pathway"/>
    <property type="evidence" value="ECO:0007669"/>
    <property type="project" value="Ensembl"/>
</dbReference>
<reference evidence="17" key="1">
    <citation type="submission" date="2005-09" db="EMBL/GenBank/DDBJ databases">
        <authorList>
            <person name="Mural R.J."/>
            <person name="Li P.W."/>
            <person name="Adams M.D."/>
            <person name="Amanatides P.G."/>
            <person name="Baden-Tillson H."/>
            <person name="Barnstead M."/>
            <person name="Chin S.H."/>
            <person name="Dew I."/>
            <person name="Evans C.A."/>
            <person name="Ferriera S."/>
            <person name="Flanigan M."/>
            <person name="Fosler C."/>
            <person name="Glodek A."/>
            <person name="Gu Z."/>
            <person name="Holt R.A."/>
            <person name="Jennings D."/>
            <person name="Kraft C.L."/>
            <person name="Lu F."/>
            <person name="Nguyen T."/>
            <person name="Nusskern D.R."/>
            <person name="Pfannkoch C.M."/>
            <person name="Sitter C."/>
            <person name="Sutton G.G."/>
            <person name="Venter J.C."/>
            <person name="Wang Z."/>
            <person name="Woodage T."/>
            <person name="Zheng X.H."/>
            <person name="Zhong F."/>
        </authorList>
    </citation>
    <scope>NUCLEOTIDE SEQUENCE [LARGE SCALE GENOMIC DNA]</scope>
    <source>
        <strain>BN</strain>
        <strain evidence="17">Sprague-Dawley</strain>
    </source>
</reference>
<feature type="compositionally biased region" description="Polar residues" evidence="13">
    <location>
        <begin position="35"/>
        <end position="44"/>
    </location>
</feature>
<evidence type="ECO:0000256" key="3">
    <source>
        <dbReference type="ARBA" id="ARBA00022692"/>
    </source>
</evidence>
<dbReference type="AlphaFoldDB" id="A6IYD3"/>
<dbReference type="SUPFAM" id="SSF81321">
    <property type="entry name" value="Family A G protein-coupled receptor-like"/>
    <property type="match status" value="1"/>
</dbReference>
<feature type="transmembrane region" description="Helical" evidence="14">
    <location>
        <begin position="361"/>
        <end position="386"/>
    </location>
</feature>
<keyword evidence="7" id="KW-1015">Disulfide bond</keyword>
<feature type="transmembrane region" description="Helical" evidence="14">
    <location>
        <begin position="137"/>
        <end position="163"/>
    </location>
</feature>
<dbReference type="PANTHER" id="PTHR11866:SF3">
    <property type="entry name" value="PROSTAGLANDIN E2 RECEPTOR EP1 SUBTYPE"/>
    <property type="match status" value="1"/>
</dbReference>
<protein>
    <recommendedName>
        <fullName evidence="11">Prostaglandin E2 receptor EP1 subtype</fullName>
    </recommendedName>
    <alternativeName>
        <fullName evidence="12">Prostanoid EP1 receptor</fullName>
    </alternativeName>
</protein>
<evidence type="ECO:0000256" key="14">
    <source>
        <dbReference type="SAM" id="Phobius"/>
    </source>
</evidence>
<dbReference type="PRINTS" id="PR00428">
    <property type="entry name" value="PROSTAGLNDNR"/>
</dbReference>
<feature type="domain" description="G-protein coupled receptors family 1 profile" evidence="15">
    <location>
        <begin position="113"/>
        <end position="416"/>
    </location>
</feature>
<evidence type="ECO:0000256" key="9">
    <source>
        <dbReference type="ARBA" id="ARBA00023180"/>
    </source>
</evidence>
<dbReference type="PANTHER" id="PTHR11866">
    <property type="entry name" value="G-PROTEIN COUPLED RECEPTOR FAMILY 1 MEMBER"/>
    <property type="match status" value="1"/>
</dbReference>
<dbReference type="EMBL" id="CH473972">
    <property type="protein sequence ID" value="EDL92262.1"/>
    <property type="molecule type" value="Genomic_DNA"/>
</dbReference>
<keyword evidence="5" id="KW-0297">G-protein coupled receptor</keyword>
<keyword evidence="4 14" id="KW-1133">Transmembrane helix</keyword>
<evidence type="ECO:0000256" key="4">
    <source>
        <dbReference type="ARBA" id="ARBA00022989"/>
    </source>
</evidence>
<gene>
    <name evidence="16 18" type="primary">Ptger1</name>
    <name evidence="16" type="ORF">rCG_51626</name>
</gene>
<feature type="transmembrane region" description="Helical" evidence="14">
    <location>
        <begin position="101"/>
        <end position="125"/>
    </location>
</feature>
<dbReference type="InterPro" id="IPR001244">
    <property type="entry name" value="Prostglndn_DP_rcpt"/>
</dbReference>
<evidence type="ECO:0000256" key="13">
    <source>
        <dbReference type="SAM" id="MobiDB-lite"/>
    </source>
</evidence>
<accession>A6IYD3</accession>
<keyword evidence="8 16" id="KW-0675">Receptor</keyword>
<feature type="region of interest" description="Disordered" evidence="13">
    <location>
        <begin position="1"/>
        <end position="46"/>
    </location>
</feature>
<evidence type="ECO:0000313" key="18">
    <source>
        <dbReference type="RGD" id="3434"/>
    </source>
</evidence>
<dbReference type="PRINTS" id="PR01788">
    <property type="entry name" value="PROSTANOIDR"/>
</dbReference>
<dbReference type="GO" id="GO:0005886">
    <property type="term" value="C:plasma membrane"/>
    <property type="evidence" value="ECO:0007669"/>
    <property type="project" value="UniProtKB-SubCell"/>
</dbReference>
<evidence type="ECO:0000313" key="16">
    <source>
        <dbReference type="EMBL" id="EDL92262.1"/>
    </source>
</evidence>
<dbReference type="PROSITE" id="PS00237">
    <property type="entry name" value="G_PROTEIN_RECEP_F1_1"/>
    <property type="match status" value="1"/>
</dbReference>
<keyword evidence="2" id="KW-1003">Cell membrane</keyword>
<evidence type="ECO:0000256" key="2">
    <source>
        <dbReference type="ARBA" id="ARBA00022475"/>
    </source>
</evidence>